<dbReference type="EMBL" id="CP136864">
    <property type="protein sequence ID" value="WOJ95159.1"/>
    <property type="molecule type" value="Genomic_DNA"/>
</dbReference>
<reference evidence="4 5" key="1">
    <citation type="submission" date="2023-10" db="EMBL/GenBank/DDBJ databases">
        <title>Two novel species belonging to the OM43/NOR5 clade.</title>
        <authorList>
            <person name="Park M."/>
        </authorList>
    </citation>
    <scope>NUCLEOTIDE SEQUENCE [LARGE SCALE GENOMIC DNA]</scope>
    <source>
        <strain evidence="4 5">IMCC43200</strain>
    </source>
</reference>
<name>A0ABZ0I8M3_9GAMM</name>
<dbReference type="SUPFAM" id="SSF56281">
    <property type="entry name" value="Metallo-hydrolase/oxidoreductase"/>
    <property type="match status" value="1"/>
</dbReference>
<dbReference type="Proteomes" id="UP001626537">
    <property type="component" value="Chromosome"/>
</dbReference>
<organism evidence="4 5">
    <name type="scientific">Congregibacter variabilis</name>
    <dbReference type="NCBI Taxonomy" id="3081200"/>
    <lineage>
        <taxon>Bacteria</taxon>
        <taxon>Pseudomonadati</taxon>
        <taxon>Pseudomonadota</taxon>
        <taxon>Gammaproteobacteria</taxon>
        <taxon>Cellvibrionales</taxon>
        <taxon>Halieaceae</taxon>
        <taxon>Congregibacter</taxon>
    </lineage>
</organism>
<dbReference type="InterPro" id="IPR044094">
    <property type="entry name" value="AtsA-like_MBL-fold"/>
</dbReference>
<feature type="chain" id="PRO_5045584645" evidence="2">
    <location>
        <begin position="29"/>
        <end position="320"/>
    </location>
</feature>
<dbReference type="PANTHER" id="PTHR46018:SF2">
    <property type="entry name" value="ZINC PHOSPHODIESTERASE ELAC PROTEIN 1"/>
    <property type="match status" value="1"/>
</dbReference>
<evidence type="ECO:0000256" key="1">
    <source>
        <dbReference type="ARBA" id="ARBA00022801"/>
    </source>
</evidence>
<keyword evidence="5" id="KW-1185">Reference proteome</keyword>
<evidence type="ECO:0000313" key="4">
    <source>
        <dbReference type="EMBL" id="WOJ95159.1"/>
    </source>
</evidence>
<feature type="domain" description="Metallo-beta-lactamase" evidence="3">
    <location>
        <begin position="54"/>
        <end position="284"/>
    </location>
</feature>
<dbReference type="SMART" id="SM00849">
    <property type="entry name" value="Lactamase_B"/>
    <property type="match status" value="1"/>
</dbReference>
<dbReference type="InterPro" id="IPR001279">
    <property type="entry name" value="Metallo-B-lactamas"/>
</dbReference>
<dbReference type="Pfam" id="PF12706">
    <property type="entry name" value="Lactamase_B_2"/>
    <property type="match status" value="1"/>
</dbReference>
<dbReference type="CDD" id="cd07719">
    <property type="entry name" value="arylsulfatase_AtsA-like_MBL-fold"/>
    <property type="match status" value="1"/>
</dbReference>
<dbReference type="PANTHER" id="PTHR46018">
    <property type="entry name" value="ZINC PHOSPHODIESTERASE ELAC PROTEIN 1"/>
    <property type="match status" value="1"/>
</dbReference>
<evidence type="ECO:0000259" key="3">
    <source>
        <dbReference type="SMART" id="SM00849"/>
    </source>
</evidence>
<dbReference type="Gene3D" id="3.60.15.10">
    <property type="entry name" value="Ribonuclease Z/Hydroxyacylglutathione hydrolase-like"/>
    <property type="match status" value="1"/>
</dbReference>
<accession>A0ABZ0I8M3</accession>
<proteinExistence type="predicted"/>
<gene>
    <name evidence="4" type="ORF">R0135_08290</name>
</gene>
<feature type="signal peptide" evidence="2">
    <location>
        <begin position="1"/>
        <end position="28"/>
    </location>
</feature>
<keyword evidence="1" id="KW-0378">Hydrolase</keyword>
<dbReference type="InterPro" id="IPR036866">
    <property type="entry name" value="RibonucZ/Hydroxyglut_hydro"/>
</dbReference>
<evidence type="ECO:0000256" key="2">
    <source>
        <dbReference type="SAM" id="SignalP"/>
    </source>
</evidence>
<evidence type="ECO:0000313" key="5">
    <source>
        <dbReference type="Proteomes" id="UP001626537"/>
    </source>
</evidence>
<dbReference type="PROSITE" id="PS51257">
    <property type="entry name" value="PROKAR_LIPOPROTEIN"/>
    <property type="match status" value="1"/>
</dbReference>
<sequence length="320" mass="33005">MKTILSRKLIACVLLGLYPVLGSAAALAQSCSSQSGVSIQVLGSGGPIADDGRASSGYLVWRDGKARVLVDLGGGAILRFAQSGASFSDLDAIVLTHLHADHSAGLPALLKSGYFANRSRSLALAGPAAGGNKNVHFPSLDEYLASMLQTGSGAYQYLDGYLSGKGGMPLLKLTTVANDLGERAAVEVEGARGGIYIEAMAVSHGPVPALAYRIEVDDRVVVFAGDQDGRTDAFVDFAQAADLLVLHMPIPETAGSGARALHAPPSSLGEIAAEAKAKRVLLSHFMARSLADLPGNAALVESVFAAQVDVAEDLSCFSLD</sequence>
<dbReference type="RefSeq" id="WP_407349794.1">
    <property type="nucleotide sequence ID" value="NZ_CP136864.1"/>
</dbReference>
<keyword evidence="2" id="KW-0732">Signal</keyword>
<protein>
    <submittedName>
        <fullName evidence="4">MBL fold metallo-hydrolase</fullName>
    </submittedName>
</protein>